<keyword evidence="2" id="KW-0413">Isomerase</keyword>
<sequence length="257" mass="27774">MLGPAWRDRPDDVIGAIAAAGYAGIEISDAMLGCYSDDPGGLACTLDRHRLELVAVAVSSASGFTERDRAEGDLEGLRHWLDFVAHFPGAVISLGSATAVTGGPRDDKLAVAAEIYNRTAMLGATVGVEVAIHPSSHRNTLLFDRADYDRMFSLLDRDSVGWVPDTGHILRGHADIFDTLRAHRDRIRYLHLKDADARGRWAMLGQGGCDIGAVLEVLNEAPRFNHWVVVEEESDEAAADPATAVATNRALMRTLGF</sequence>
<accession>A0A5C4N2N5</accession>
<dbReference type="InterPro" id="IPR036237">
    <property type="entry name" value="Xyl_isomerase-like_sf"/>
</dbReference>
<keyword evidence="3" id="KW-1185">Reference proteome</keyword>
<dbReference type="PANTHER" id="PTHR12110:SF41">
    <property type="entry name" value="INOSOSE DEHYDRATASE"/>
    <property type="match status" value="1"/>
</dbReference>
<evidence type="ECO:0000259" key="1">
    <source>
        <dbReference type="Pfam" id="PF01261"/>
    </source>
</evidence>
<comment type="caution">
    <text evidence="2">The sequence shown here is derived from an EMBL/GenBank/DDBJ whole genome shotgun (WGS) entry which is preliminary data.</text>
</comment>
<reference evidence="2 3" key="1">
    <citation type="submission" date="2019-06" db="EMBL/GenBank/DDBJ databases">
        <title>YIM 131921 draft genome.</title>
        <authorList>
            <person name="Jiang L."/>
        </authorList>
    </citation>
    <scope>NUCLEOTIDE SEQUENCE [LARGE SCALE GENOMIC DNA]</scope>
    <source>
        <strain evidence="2 3">YIM 131921</strain>
    </source>
</reference>
<organism evidence="2 3">
    <name type="scientific">Rubellimicrobium rubrum</name>
    <dbReference type="NCBI Taxonomy" id="2585369"/>
    <lineage>
        <taxon>Bacteria</taxon>
        <taxon>Pseudomonadati</taxon>
        <taxon>Pseudomonadota</taxon>
        <taxon>Alphaproteobacteria</taxon>
        <taxon>Rhodobacterales</taxon>
        <taxon>Roseobacteraceae</taxon>
        <taxon>Rubellimicrobium</taxon>
    </lineage>
</organism>
<dbReference type="InterPro" id="IPR013022">
    <property type="entry name" value="Xyl_isomerase-like_TIM-brl"/>
</dbReference>
<protein>
    <submittedName>
        <fullName evidence="2">Sugar phosphate isomerase/epimerase</fullName>
    </submittedName>
</protein>
<evidence type="ECO:0000313" key="2">
    <source>
        <dbReference type="EMBL" id="TNC50564.1"/>
    </source>
</evidence>
<name>A0A5C4N2N5_9RHOB</name>
<dbReference type="OrthoDB" id="9804047at2"/>
<dbReference type="SUPFAM" id="SSF51658">
    <property type="entry name" value="Xylose isomerase-like"/>
    <property type="match status" value="1"/>
</dbReference>
<dbReference type="EMBL" id="VDFU01000007">
    <property type="protein sequence ID" value="TNC50564.1"/>
    <property type="molecule type" value="Genomic_DNA"/>
</dbReference>
<feature type="domain" description="Xylose isomerase-like TIM barrel" evidence="1">
    <location>
        <begin position="16"/>
        <end position="253"/>
    </location>
</feature>
<dbReference type="Proteomes" id="UP000305887">
    <property type="component" value="Unassembled WGS sequence"/>
</dbReference>
<proteinExistence type="predicted"/>
<dbReference type="PANTHER" id="PTHR12110">
    <property type="entry name" value="HYDROXYPYRUVATE ISOMERASE"/>
    <property type="match status" value="1"/>
</dbReference>
<evidence type="ECO:0000313" key="3">
    <source>
        <dbReference type="Proteomes" id="UP000305887"/>
    </source>
</evidence>
<dbReference type="GO" id="GO:0016853">
    <property type="term" value="F:isomerase activity"/>
    <property type="evidence" value="ECO:0007669"/>
    <property type="project" value="UniProtKB-KW"/>
</dbReference>
<gene>
    <name evidence="2" type="ORF">FHG66_08545</name>
</gene>
<dbReference type="InterPro" id="IPR050312">
    <property type="entry name" value="IolE/XylAMocC-like"/>
</dbReference>
<dbReference type="Pfam" id="PF01261">
    <property type="entry name" value="AP_endonuc_2"/>
    <property type="match status" value="1"/>
</dbReference>
<dbReference type="AlphaFoldDB" id="A0A5C4N2N5"/>
<dbReference type="Gene3D" id="3.20.20.150">
    <property type="entry name" value="Divalent-metal-dependent TIM barrel enzymes"/>
    <property type="match status" value="1"/>
</dbReference>